<keyword evidence="3" id="KW-0547">Nucleotide-binding</keyword>
<name>A0A948WY23_9GAMM</name>
<dbReference type="PROSITE" id="PS00018">
    <property type="entry name" value="EF_HAND_1"/>
    <property type="match status" value="1"/>
</dbReference>
<reference evidence="3" key="1">
    <citation type="journal article" date="2021" name="PeerJ">
        <title>Extensive microbial diversity within the chicken gut microbiome revealed by metagenomics and culture.</title>
        <authorList>
            <person name="Gilroy R."/>
            <person name="Ravi A."/>
            <person name="Getino M."/>
            <person name="Pursley I."/>
            <person name="Horton D.L."/>
            <person name="Alikhan N.F."/>
            <person name="Baker D."/>
            <person name="Gharbi K."/>
            <person name="Hall N."/>
            <person name="Watson M."/>
            <person name="Adriaenssens E.M."/>
            <person name="Foster-Nyarko E."/>
            <person name="Jarju S."/>
            <person name="Secka A."/>
            <person name="Antonio M."/>
            <person name="Oren A."/>
            <person name="Chaudhuri R.R."/>
            <person name="La Ragione R."/>
            <person name="Hildebrand F."/>
            <person name="Pallen M.J."/>
        </authorList>
    </citation>
    <scope>NUCLEOTIDE SEQUENCE</scope>
    <source>
        <strain evidence="3">378</strain>
    </source>
</reference>
<dbReference type="Gene3D" id="3.40.50.300">
    <property type="entry name" value="P-loop containing nucleotide triphosphate hydrolases"/>
    <property type="match status" value="2"/>
</dbReference>
<evidence type="ECO:0000313" key="4">
    <source>
        <dbReference type="Proteomes" id="UP000733611"/>
    </source>
</evidence>
<proteinExistence type="predicted"/>
<feature type="compositionally biased region" description="Low complexity" evidence="1">
    <location>
        <begin position="733"/>
        <end position="749"/>
    </location>
</feature>
<feature type="region of interest" description="Disordered" evidence="1">
    <location>
        <begin position="727"/>
        <end position="749"/>
    </location>
</feature>
<dbReference type="GO" id="GO:0004386">
    <property type="term" value="F:helicase activity"/>
    <property type="evidence" value="ECO:0007669"/>
    <property type="project" value="UniProtKB-KW"/>
</dbReference>
<dbReference type="InterPro" id="IPR027417">
    <property type="entry name" value="P-loop_NTPase"/>
</dbReference>
<organism evidence="3 4">
    <name type="scientific">Candidatus Anaerobiospirillum pullicola</name>
    <dbReference type="NCBI Taxonomy" id="2838451"/>
    <lineage>
        <taxon>Bacteria</taxon>
        <taxon>Pseudomonadati</taxon>
        <taxon>Pseudomonadota</taxon>
        <taxon>Gammaproteobacteria</taxon>
        <taxon>Aeromonadales</taxon>
        <taxon>Succinivibrionaceae</taxon>
        <taxon>Anaerobiospirillum</taxon>
    </lineage>
</organism>
<keyword evidence="3" id="KW-0067">ATP-binding</keyword>
<dbReference type="GO" id="GO:0003676">
    <property type="term" value="F:nucleic acid binding"/>
    <property type="evidence" value="ECO:0007669"/>
    <property type="project" value="InterPro"/>
</dbReference>
<dbReference type="InterPro" id="IPR011545">
    <property type="entry name" value="DEAD/DEAH_box_helicase_dom"/>
</dbReference>
<dbReference type="Proteomes" id="UP000733611">
    <property type="component" value="Unassembled WGS sequence"/>
</dbReference>
<feature type="region of interest" description="Disordered" evidence="1">
    <location>
        <begin position="573"/>
        <end position="612"/>
    </location>
</feature>
<dbReference type="Pfam" id="PF00270">
    <property type="entry name" value="DEAD"/>
    <property type="match status" value="1"/>
</dbReference>
<keyword evidence="3" id="KW-0347">Helicase</keyword>
<feature type="domain" description="DEAD/DEAH-box helicase" evidence="2">
    <location>
        <begin position="39"/>
        <end position="193"/>
    </location>
</feature>
<dbReference type="AlphaFoldDB" id="A0A948WY23"/>
<reference evidence="3" key="2">
    <citation type="submission" date="2021-04" db="EMBL/GenBank/DDBJ databases">
        <authorList>
            <person name="Gilroy R."/>
        </authorList>
    </citation>
    <scope>NUCLEOTIDE SEQUENCE</scope>
    <source>
        <strain evidence="3">378</strain>
    </source>
</reference>
<gene>
    <name evidence="3" type="ORF">H9847_05915</name>
</gene>
<accession>A0A948WY23</accession>
<feature type="compositionally biased region" description="Low complexity" evidence="1">
    <location>
        <begin position="442"/>
        <end position="455"/>
    </location>
</feature>
<evidence type="ECO:0000259" key="2">
    <source>
        <dbReference type="Pfam" id="PF00270"/>
    </source>
</evidence>
<dbReference type="EMBL" id="JAHLFE010000116">
    <property type="protein sequence ID" value="MBU3844390.1"/>
    <property type="molecule type" value="Genomic_DNA"/>
</dbReference>
<feature type="region of interest" description="Disordered" evidence="1">
    <location>
        <begin position="436"/>
        <end position="461"/>
    </location>
</feature>
<evidence type="ECO:0000313" key="3">
    <source>
        <dbReference type="EMBL" id="MBU3844390.1"/>
    </source>
</evidence>
<protein>
    <submittedName>
        <fullName evidence="3">ATP-dependent helicase</fullName>
    </submittedName>
</protein>
<dbReference type="SUPFAM" id="SSF52540">
    <property type="entry name" value="P-loop containing nucleoside triphosphate hydrolases"/>
    <property type="match status" value="1"/>
</dbReference>
<dbReference type="GO" id="GO:0005524">
    <property type="term" value="F:ATP binding"/>
    <property type="evidence" value="ECO:0007669"/>
    <property type="project" value="InterPro"/>
</dbReference>
<sequence length="749" mass="83513">MITAREDVLNFRFDHSDTSNNNSMGMRELQSRVYEKRNAQYLLIKAPPASGKSRALMYVALDKVYHQGCTKVIIAVPQMSIGNSFSSTDLTSAGFWCDWEIDPKYNLCDTSVTDQQKVKTVNKFIADPEAHFLLCTHPTLIFFYDQLKDKSVLNQALIAVDEFHHVSVDRDNRLGSVLHSLMKNTSAHIVAMTGSYFRGDSVPVLEPQDEELFDKVTYTYYEQLKSYKYLKSLGLDYAFYSGIWTDAVHDILDTTKKTMIFLPHVTSHESTGKYDEVGKLRDVMGKVVVNDKDKGICTLQTPDGRLLKVADLVDDQTPGLQKRTLDYLRHVRADKDAIDIIIALNMAKEGFDWPWCEQVLTIGYRKSLTEVVQIIGRTTRDAPGKEHAQYTNLIAKPDAEQSDVANAVNSLLKAISLSLLMEQVLVPNVHFRVRRDKDDEPQSQPQSQPHPQGSSEGDEESMQDHLIITINDDEKAPLSPAVKAILEGGVSSIVEQLVNSEPIMSESIFSDGQGINELLWNKSIPQVISKMFASLDLSDSDIATISSAVLAQLNIPAVLKKFIAETKEQQAAAKDAGTDANAGSGGNGGSSANSEQQHSSDDAGSNSKQRRTHNEVVIDNNALLKFSEKFINVDDLDINLILAINPFQDAHDFISRNLDAATFHAIQDQVLAKRAQVSEEEACLLWPALNKFIVEHKREPNPHSVNDFEKRLAEVYAYLRRKKEQQLRAQAATSSTTTTNNTTTTTTKV</sequence>
<evidence type="ECO:0000256" key="1">
    <source>
        <dbReference type="SAM" id="MobiDB-lite"/>
    </source>
</evidence>
<keyword evidence="3" id="KW-0378">Hydrolase</keyword>
<comment type="caution">
    <text evidence="3">The sequence shown here is derived from an EMBL/GenBank/DDBJ whole genome shotgun (WGS) entry which is preliminary data.</text>
</comment>
<dbReference type="InterPro" id="IPR018247">
    <property type="entry name" value="EF_Hand_1_Ca_BS"/>
</dbReference>
<feature type="compositionally biased region" description="Low complexity" evidence="1">
    <location>
        <begin position="573"/>
        <end position="582"/>
    </location>
</feature>